<accession>A0AAW0SWW9</accession>
<dbReference type="EMBL" id="JARAKH010000043">
    <property type="protein sequence ID" value="KAK8379593.1"/>
    <property type="molecule type" value="Genomic_DNA"/>
</dbReference>
<keyword evidence="3" id="KW-1185">Reference proteome</keyword>
<feature type="compositionally biased region" description="Low complexity" evidence="1">
    <location>
        <begin position="10"/>
        <end position="19"/>
    </location>
</feature>
<proteinExistence type="predicted"/>
<dbReference type="AlphaFoldDB" id="A0AAW0SWW9"/>
<protein>
    <submittedName>
        <fullName evidence="2">Uncharacterized protein</fullName>
    </submittedName>
</protein>
<name>A0AAW0SWW9_SCYPA</name>
<gene>
    <name evidence="2" type="ORF">O3P69_019506</name>
</gene>
<feature type="compositionally biased region" description="Pro residues" evidence="1">
    <location>
        <begin position="99"/>
        <end position="109"/>
    </location>
</feature>
<evidence type="ECO:0000313" key="2">
    <source>
        <dbReference type="EMBL" id="KAK8379593.1"/>
    </source>
</evidence>
<reference evidence="2 3" key="1">
    <citation type="submission" date="2023-03" db="EMBL/GenBank/DDBJ databases">
        <title>High-quality genome of Scylla paramamosain provides insights in environmental adaptation.</title>
        <authorList>
            <person name="Zhang L."/>
        </authorList>
    </citation>
    <scope>NUCLEOTIDE SEQUENCE [LARGE SCALE GENOMIC DNA]</scope>
    <source>
        <strain evidence="2">LZ_2023a</strain>
        <tissue evidence="2">Muscle</tissue>
    </source>
</reference>
<organism evidence="2 3">
    <name type="scientific">Scylla paramamosain</name>
    <name type="common">Mud crab</name>
    <dbReference type="NCBI Taxonomy" id="85552"/>
    <lineage>
        <taxon>Eukaryota</taxon>
        <taxon>Metazoa</taxon>
        <taxon>Ecdysozoa</taxon>
        <taxon>Arthropoda</taxon>
        <taxon>Crustacea</taxon>
        <taxon>Multicrustacea</taxon>
        <taxon>Malacostraca</taxon>
        <taxon>Eumalacostraca</taxon>
        <taxon>Eucarida</taxon>
        <taxon>Decapoda</taxon>
        <taxon>Pleocyemata</taxon>
        <taxon>Brachyura</taxon>
        <taxon>Eubrachyura</taxon>
        <taxon>Portunoidea</taxon>
        <taxon>Portunidae</taxon>
        <taxon>Portuninae</taxon>
        <taxon>Scylla</taxon>
    </lineage>
</organism>
<feature type="compositionally biased region" description="Basic residues" evidence="1">
    <location>
        <begin position="88"/>
        <end position="98"/>
    </location>
</feature>
<evidence type="ECO:0000256" key="1">
    <source>
        <dbReference type="SAM" id="MobiDB-lite"/>
    </source>
</evidence>
<dbReference type="Proteomes" id="UP001487740">
    <property type="component" value="Unassembled WGS sequence"/>
</dbReference>
<comment type="caution">
    <text evidence="2">The sequence shown here is derived from an EMBL/GenBank/DDBJ whole genome shotgun (WGS) entry which is preliminary data.</text>
</comment>
<feature type="compositionally biased region" description="Acidic residues" evidence="1">
    <location>
        <begin position="141"/>
        <end position="150"/>
    </location>
</feature>
<evidence type="ECO:0000313" key="3">
    <source>
        <dbReference type="Proteomes" id="UP001487740"/>
    </source>
</evidence>
<feature type="region of interest" description="Disordered" evidence="1">
    <location>
        <begin position="79"/>
        <end position="169"/>
    </location>
</feature>
<sequence length="169" mass="18113">MLRMPPSWAPSPSHTSPLPLLGPPPPPPRPHDPRCRLGPRITPGGPWCQGRAGGVSQSPPRPLLRAFVHKQAWTAAVTVTMGPPTPLHPHHHHHHHPHPPPGLSPPLSPSQPGGSGPSSPGTSEVKAGEVTPSKVTFNFHEDDDDDDNDDDRCSAMGSLMVVGQRHERH</sequence>
<feature type="region of interest" description="Disordered" evidence="1">
    <location>
        <begin position="1"/>
        <end position="63"/>
    </location>
</feature>